<dbReference type="Pfam" id="PF13280">
    <property type="entry name" value="WYL"/>
    <property type="match status" value="1"/>
</dbReference>
<dbReference type="AlphaFoldDB" id="D4J4H8"/>
<dbReference type="PANTHER" id="PTHR34580:SF1">
    <property type="entry name" value="PROTEIN PAFC"/>
    <property type="match status" value="1"/>
</dbReference>
<dbReference type="InterPro" id="IPR036390">
    <property type="entry name" value="WH_DNA-bd_sf"/>
</dbReference>
<feature type="domain" description="WYL" evidence="1">
    <location>
        <begin position="154"/>
        <end position="226"/>
    </location>
</feature>
<dbReference type="STRING" id="717962.CC1_03110"/>
<dbReference type="KEGG" id="cct:CC1_03110"/>
<protein>
    <submittedName>
        <fullName evidence="3">Uncharacterized protein</fullName>
    </submittedName>
</protein>
<evidence type="ECO:0000259" key="2">
    <source>
        <dbReference type="Pfam" id="PF25583"/>
    </source>
</evidence>
<dbReference type="PROSITE" id="PS52050">
    <property type="entry name" value="WYL"/>
    <property type="match status" value="1"/>
</dbReference>
<proteinExistence type="predicted"/>
<reference evidence="3 4" key="2">
    <citation type="submission" date="2010-03" db="EMBL/GenBank/DDBJ databases">
        <authorList>
            <person name="Pajon A."/>
        </authorList>
    </citation>
    <scope>NUCLEOTIDE SEQUENCE [LARGE SCALE GENOMIC DNA]</scope>
    <source>
        <strain evidence="3 4">GD/7</strain>
    </source>
</reference>
<evidence type="ECO:0000313" key="4">
    <source>
        <dbReference type="Proteomes" id="UP000008798"/>
    </source>
</evidence>
<organism evidence="3 4">
    <name type="scientific">Coprococcus catus GD/7</name>
    <dbReference type="NCBI Taxonomy" id="717962"/>
    <lineage>
        <taxon>Bacteria</taxon>
        <taxon>Bacillati</taxon>
        <taxon>Bacillota</taxon>
        <taxon>Clostridia</taxon>
        <taxon>Lachnospirales</taxon>
        <taxon>Lachnospiraceae</taxon>
        <taxon>Coprococcus</taxon>
    </lineage>
</organism>
<sequence length="342" mass="40004">MISRRWEKLHMPKGTNQKFKLYRLAQIMMKKTDEEHYITMPEIKEALAEYDITADRKSLYNDLRDLEILGIEVEGEQDGNRYRYHVVNRPFELPELKLLVDAIQSSKFITEKKSNSLIKKLETMVSEYDAQKLQRQVYVSGRIKAMNESIYYTVDAIHNAISENKKIRFQYFQWNVKKEPQLRHGGAWYHISPWGLSWDDENYYLVGFDSEAGLIKHFRVDKMLRIALSNETREGREHFKKLDMADYARKSFGMFGGEEETVKLQVSNGLAGVIIDRFGKDVMMIPVDEDHFNVSVDVHVSRQFLGWVFSLGESVRILGPEAVVDQMKAETQRLIGQYDIIQ</sequence>
<gene>
    <name evidence="3" type="ORF">CC1_03110</name>
</gene>
<evidence type="ECO:0000259" key="1">
    <source>
        <dbReference type="Pfam" id="PF13280"/>
    </source>
</evidence>
<dbReference type="PANTHER" id="PTHR34580">
    <property type="match status" value="1"/>
</dbReference>
<dbReference type="HOGENOM" id="CLU_053686_0_0_9"/>
<dbReference type="Pfam" id="PF25583">
    <property type="entry name" value="WCX"/>
    <property type="match status" value="1"/>
</dbReference>
<name>D4J4H8_9FIRM</name>
<accession>D4J4H8</accession>
<feature type="domain" description="WCX" evidence="2">
    <location>
        <begin position="259"/>
        <end position="334"/>
    </location>
</feature>
<dbReference type="InterPro" id="IPR051534">
    <property type="entry name" value="CBASS_pafABC_assoc_protein"/>
</dbReference>
<reference evidence="3 4" key="1">
    <citation type="submission" date="2010-03" db="EMBL/GenBank/DDBJ databases">
        <title>The genome sequence of Coprococcus catus GD/7.</title>
        <authorList>
            <consortium name="metaHIT consortium -- http://www.metahit.eu/"/>
            <person name="Pajon A."/>
            <person name="Turner K."/>
            <person name="Parkhill J."/>
            <person name="Duncan S."/>
            <person name="Flint H."/>
        </authorList>
    </citation>
    <scope>NUCLEOTIDE SEQUENCE [LARGE SCALE GENOMIC DNA]</scope>
    <source>
        <strain evidence="3 4">GD/7</strain>
    </source>
</reference>
<evidence type="ECO:0000313" key="3">
    <source>
        <dbReference type="EMBL" id="CBK79249.1"/>
    </source>
</evidence>
<dbReference type="InterPro" id="IPR057727">
    <property type="entry name" value="WCX_dom"/>
</dbReference>
<dbReference type="InterPro" id="IPR026881">
    <property type="entry name" value="WYL_dom"/>
</dbReference>
<dbReference type="PATRIC" id="fig|717962.3.peg.125"/>
<dbReference type="Proteomes" id="UP000008798">
    <property type="component" value="Chromosome"/>
</dbReference>
<dbReference type="SUPFAM" id="SSF46785">
    <property type="entry name" value="Winged helix' DNA-binding domain"/>
    <property type="match status" value="1"/>
</dbReference>
<dbReference type="EMBL" id="FP929038">
    <property type="protein sequence ID" value="CBK79249.1"/>
    <property type="molecule type" value="Genomic_DNA"/>
</dbReference>